<keyword evidence="6" id="KW-0472">Membrane</keyword>
<organism evidence="8 9">
    <name type="scientific">Sporolactobacillus putidus</name>
    <dbReference type="NCBI Taxonomy" id="492735"/>
    <lineage>
        <taxon>Bacteria</taxon>
        <taxon>Bacillati</taxon>
        <taxon>Bacillota</taxon>
        <taxon>Bacilli</taxon>
        <taxon>Bacillales</taxon>
        <taxon>Sporolactobacillaceae</taxon>
        <taxon>Sporolactobacillus</taxon>
    </lineage>
</organism>
<sequence>MSSKKKEFLKADKDLESGNRKRRIVVFSSVIVIVLIAAVIVMIYQGQLAREEKPQKKQATHRTEQATGINYNGQPFIGSTNAPVKVVEFADYRCPYCKQFEDNVVPQLEKNYIETNKVSLYYINYTILGPGSLLAANAAEEVFRQNPKAFWAFHDALFKAQGDEKTEWVTKQLLTDIAKQTVPSLDLKAFQNALDTASNKNAVARDNQMAEELGVPGTPTVFVNGTMIDGAQDYAVLKQAIDQALNKK</sequence>
<feature type="domain" description="Thioredoxin" evidence="7">
    <location>
        <begin position="57"/>
        <end position="246"/>
    </location>
</feature>
<evidence type="ECO:0000256" key="3">
    <source>
        <dbReference type="ARBA" id="ARBA00023002"/>
    </source>
</evidence>
<dbReference type="InterPro" id="IPR036249">
    <property type="entry name" value="Thioredoxin-like_sf"/>
</dbReference>
<evidence type="ECO:0000259" key="7">
    <source>
        <dbReference type="PROSITE" id="PS51352"/>
    </source>
</evidence>
<reference evidence="8" key="2">
    <citation type="submission" date="2020-09" db="EMBL/GenBank/DDBJ databases">
        <authorList>
            <person name="Sun Q."/>
            <person name="Ohkuma M."/>
        </authorList>
    </citation>
    <scope>NUCLEOTIDE SEQUENCE</scope>
    <source>
        <strain evidence="8">JCM 15325</strain>
    </source>
</reference>
<keyword evidence="6" id="KW-0812">Transmembrane</keyword>
<dbReference type="InterPro" id="IPR012336">
    <property type="entry name" value="Thioredoxin-like_fold"/>
</dbReference>
<evidence type="ECO:0000256" key="6">
    <source>
        <dbReference type="SAM" id="Phobius"/>
    </source>
</evidence>
<comment type="caution">
    <text evidence="8">The sequence shown here is derived from an EMBL/GenBank/DDBJ whole genome shotgun (WGS) entry which is preliminary data.</text>
</comment>
<evidence type="ECO:0000256" key="4">
    <source>
        <dbReference type="ARBA" id="ARBA00023157"/>
    </source>
</evidence>
<dbReference type="Pfam" id="PF13462">
    <property type="entry name" value="Thioredoxin_4"/>
    <property type="match status" value="1"/>
</dbReference>
<evidence type="ECO:0000256" key="1">
    <source>
        <dbReference type="ARBA" id="ARBA00005791"/>
    </source>
</evidence>
<name>A0A917W0P2_9BACL</name>
<evidence type="ECO:0000313" key="9">
    <source>
        <dbReference type="Proteomes" id="UP000654670"/>
    </source>
</evidence>
<keyword evidence="2" id="KW-0732">Signal</keyword>
<keyword evidence="6" id="KW-1133">Transmembrane helix</keyword>
<reference evidence="8" key="1">
    <citation type="journal article" date="2014" name="Int. J. Syst. Evol. Microbiol.">
        <title>Complete genome sequence of Corynebacterium casei LMG S-19264T (=DSM 44701T), isolated from a smear-ripened cheese.</title>
        <authorList>
            <consortium name="US DOE Joint Genome Institute (JGI-PGF)"/>
            <person name="Walter F."/>
            <person name="Albersmeier A."/>
            <person name="Kalinowski J."/>
            <person name="Ruckert C."/>
        </authorList>
    </citation>
    <scope>NUCLEOTIDE SEQUENCE</scope>
    <source>
        <strain evidence="8">JCM 15325</strain>
    </source>
</reference>
<dbReference type="PANTHER" id="PTHR13887:SF14">
    <property type="entry name" value="DISULFIDE BOND FORMATION PROTEIN D"/>
    <property type="match status" value="1"/>
</dbReference>
<accession>A0A917W0P2</accession>
<protein>
    <recommendedName>
        <fullName evidence="7">Thioredoxin domain-containing protein</fullName>
    </recommendedName>
</protein>
<dbReference type="PROSITE" id="PS51352">
    <property type="entry name" value="THIOREDOXIN_2"/>
    <property type="match status" value="1"/>
</dbReference>
<dbReference type="Gene3D" id="3.40.30.10">
    <property type="entry name" value="Glutaredoxin"/>
    <property type="match status" value="1"/>
</dbReference>
<feature type="transmembrane region" description="Helical" evidence="6">
    <location>
        <begin position="24"/>
        <end position="44"/>
    </location>
</feature>
<dbReference type="Proteomes" id="UP000654670">
    <property type="component" value="Unassembled WGS sequence"/>
</dbReference>
<dbReference type="GO" id="GO:0016491">
    <property type="term" value="F:oxidoreductase activity"/>
    <property type="evidence" value="ECO:0007669"/>
    <property type="project" value="UniProtKB-KW"/>
</dbReference>
<comment type="similarity">
    <text evidence="1">Belongs to the thioredoxin family. DsbA subfamily.</text>
</comment>
<dbReference type="InterPro" id="IPR013766">
    <property type="entry name" value="Thioredoxin_domain"/>
</dbReference>
<keyword evidence="4" id="KW-1015">Disulfide bond</keyword>
<keyword evidence="3" id="KW-0560">Oxidoreductase</keyword>
<dbReference type="PANTHER" id="PTHR13887">
    <property type="entry name" value="GLUTATHIONE S-TRANSFERASE KAPPA"/>
    <property type="match status" value="1"/>
</dbReference>
<keyword evidence="9" id="KW-1185">Reference proteome</keyword>
<dbReference type="RefSeq" id="WP_188802589.1">
    <property type="nucleotide sequence ID" value="NZ_BMOK01000005.1"/>
</dbReference>
<evidence type="ECO:0000313" key="8">
    <source>
        <dbReference type="EMBL" id="GGL52929.1"/>
    </source>
</evidence>
<evidence type="ECO:0000256" key="5">
    <source>
        <dbReference type="ARBA" id="ARBA00023284"/>
    </source>
</evidence>
<keyword evidence="5" id="KW-0676">Redox-active center</keyword>
<dbReference type="EMBL" id="BMOK01000005">
    <property type="protein sequence ID" value="GGL52929.1"/>
    <property type="molecule type" value="Genomic_DNA"/>
</dbReference>
<gene>
    <name evidence="8" type="ORF">GCM10007968_16200</name>
</gene>
<dbReference type="AlphaFoldDB" id="A0A917W0P2"/>
<proteinExistence type="inferred from homology"/>
<dbReference type="SUPFAM" id="SSF52833">
    <property type="entry name" value="Thioredoxin-like"/>
    <property type="match status" value="1"/>
</dbReference>
<evidence type="ECO:0000256" key="2">
    <source>
        <dbReference type="ARBA" id="ARBA00022729"/>
    </source>
</evidence>